<comment type="pathway">
    <text evidence="2">Lipid metabolism.</text>
</comment>
<evidence type="ECO:0000256" key="5">
    <source>
        <dbReference type="ARBA" id="ARBA00022516"/>
    </source>
</evidence>
<organism evidence="12 13">
    <name type="scientific">Mycobacterium colombiense</name>
    <dbReference type="NCBI Taxonomy" id="339268"/>
    <lineage>
        <taxon>Bacteria</taxon>
        <taxon>Bacillati</taxon>
        <taxon>Actinomycetota</taxon>
        <taxon>Actinomycetes</taxon>
        <taxon>Mycobacteriales</taxon>
        <taxon>Mycobacteriaceae</taxon>
        <taxon>Mycobacterium</taxon>
        <taxon>Mycobacterium avium complex (MAC)</taxon>
    </lineage>
</organism>
<dbReference type="GO" id="GO:0004144">
    <property type="term" value="F:diacylglycerol O-acyltransferase activity"/>
    <property type="evidence" value="ECO:0007669"/>
    <property type="project" value="UniProtKB-EC"/>
</dbReference>
<dbReference type="GO" id="GO:0005886">
    <property type="term" value="C:plasma membrane"/>
    <property type="evidence" value="ECO:0007669"/>
    <property type="project" value="TreeGrafter"/>
</dbReference>
<dbReference type="GO" id="GO:0019432">
    <property type="term" value="P:triglyceride biosynthetic process"/>
    <property type="evidence" value="ECO:0007669"/>
    <property type="project" value="UniProtKB-UniPathway"/>
</dbReference>
<keyword evidence="9" id="KW-0012">Acyltransferase</keyword>
<evidence type="ECO:0000256" key="4">
    <source>
        <dbReference type="ARBA" id="ARBA00013244"/>
    </source>
</evidence>
<proteinExistence type="inferred from homology"/>
<evidence type="ECO:0000313" key="13">
    <source>
        <dbReference type="Proteomes" id="UP000250347"/>
    </source>
</evidence>
<dbReference type="GO" id="GO:0006071">
    <property type="term" value="P:glycerol metabolic process"/>
    <property type="evidence" value="ECO:0007669"/>
    <property type="project" value="UniProtKB-KW"/>
</dbReference>
<keyword evidence="7" id="KW-0319">Glycerol metabolism</keyword>
<evidence type="ECO:0000313" key="12">
    <source>
        <dbReference type="EMBL" id="RAU90105.1"/>
    </source>
</evidence>
<comment type="catalytic activity">
    <reaction evidence="10">
        <text>an acyl-CoA + a 1,2-diacyl-sn-glycerol = a triacyl-sn-glycerol + CoA</text>
        <dbReference type="Rhea" id="RHEA:10868"/>
        <dbReference type="ChEBI" id="CHEBI:17815"/>
        <dbReference type="ChEBI" id="CHEBI:57287"/>
        <dbReference type="ChEBI" id="CHEBI:58342"/>
        <dbReference type="ChEBI" id="CHEBI:64615"/>
        <dbReference type="EC" id="2.3.1.20"/>
    </reaction>
</comment>
<dbReference type="InterPro" id="IPR045034">
    <property type="entry name" value="O-acyltransferase_WSD1-like"/>
</dbReference>
<keyword evidence="8" id="KW-0443">Lipid metabolism</keyword>
<dbReference type="GO" id="GO:0071731">
    <property type="term" value="P:response to nitric oxide"/>
    <property type="evidence" value="ECO:0007669"/>
    <property type="project" value="TreeGrafter"/>
</dbReference>
<feature type="non-terminal residue" evidence="12">
    <location>
        <position position="177"/>
    </location>
</feature>
<comment type="pathway">
    <text evidence="1">Glycerolipid metabolism; triacylglycerol biosynthesis.</text>
</comment>
<reference evidence="12 13" key="1">
    <citation type="submission" date="2018-06" db="EMBL/GenBank/DDBJ databases">
        <title>NTM in soil in Japan.</title>
        <authorList>
            <person name="Ohya K."/>
        </authorList>
    </citation>
    <scope>NUCLEOTIDE SEQUENCE [LARGE SCALE GENOMIC DNA]</scope>
    <source>
        <strain evidence="12 13">GF76</strain>
    </source>
</reference>
<dbReference type="SUPFAM" id="SSF52777">
    <property type="entry name" value="CoA-dependent acyltransferases"/>
    <property type="match status" value="1"/>
</dbReference>
<evidence type="ECO:0000256" key="7">
    <source>
        <dbReference type="ARBA" id="ARBA00022798"/>
    </source>
</evidence>
<evidence type="ECO:0000256" key="10">
    <source>
        <dbReference type="ARBA" id="ARBA00048109"/>
    </source>
</evidence>
<gene>
    <name evidence="12" type="ORF">DQP58_24545</name>
</gene>
<evidence type="ECO:0000256" key="3">
    <source>
        <dbReference type="ARBA" id="ARBA00009587"/>
    </source>
</evidence>
<evidence type="ECO:0000256" key="2">
    <source>
        <dbReference type="ARBA" id="ARBA00005189"/>
    </source>
</evidence>
<dbReference type="PANTHER" id="PTHR31650:SF1">
    <property type="entry name" value="WAX ESTER SYNTHASE_DIACYLGLYCEROL ACYLTRANSFERASE 4-RELATED"/>
    <property type="match status" value="1"/>
</dbReference>
<evidence type="ECO:0000256" key="8">
    <source>
        <dbReference type="ARBA" id="ARBA00023098"/>
    </source>
</evidence>
<keyword evidence="5" id="KW-0444">Lipid biosynthesis</keyword>
<evidence type="ECO:0000256" key="6">
    <source>
        <dbReference type="ARBA" id="ARBA00022679"/>
    </source>
</evidence>
<comment type="caution">
    <text evidence="12">The sequence shown here is derived from an EMBL/GenBank/DDBJ whole genome shotgun (WGS) entry which is preliminary data.</text>
</comment>
<dbReference type="RefSeq" id="WP_240630112.1">
    <property type="nucleotide sequence ID" value="NZ_QMEU01000144.1"/>
</dbReference>
<dbReference type="InterPro" id="IPR023213">
    <property type="entry name" value="CAT-like_dom_sf"/>
</dbReference>
<dbReference type="EMBL" id="QMEU01000144">
    <property type="protein sequence ID" value="RAU90105.1"/>
    <property type="molecule type" value="Genomic_DNA"/>
</dbReference>
<dbReference type="InterPro" id="IPR004255">
    <property type="entry name" value="O-acyltransferase_WSD1_N"/>
</dbReference>
<dbReference type="Gene3D" id="3.30.559.10">
    <property type="entry name" value="Chloramphenicol acetyltransferase-like domain"/>
    <property type="match status" value="1"/>
</dbReference>
<evidence type="ECO:0000256" key="1">
    <source>
        <dbReference type="ARBA" id="ARBA00004771"/>
    </source>
</evidence>
<protein>
    <recommendedName>
        <fullName evidence="4">diacylglycerol O-acyltransferase</fullName>
        <ecNumber evidence="4">2.3.1.20</ecNumber>
    </recommendedName>
</protein>
<dbReference type="GO" id="GO:0051701">
    <property type="term" value="P:biological process involved in interaction with host"/>
    <property type="evidence" value="ECO:0007669"/>
    <property type="project" value="TreeGrafter"/>
</dbReference>
<dbReference type="UniPathway" id="UPA00282"/>
<dbReference type="Proteomes" id="UP000250347">
    <property type="component" value="Unassembled WGS sequence"/>
</dbReference>
<dbReference type="AlphaFoldDB" id="A0A329K4Y4"/>
<dbReference type="EC" id="2.3.1.20" evidence="4"/>
<accession>A0A329K4Y4</accession>
<evidence type="ECO:0000256" key="9">
    <source>
        <dbReference type="ARBA" id="ARBA00023315"/>
    </source>
</evidence>
<feature type="domain" description="O-acyltransferase WSD1-like N-terminal" evidence="11">
    <location>
        <begin position="4"/>
        <end position="168"/>
    </location>
</feature>
<dbReference type="Pfam" id="PF03007">
    <property type="entry name" value="WS_DGAT_cat"/>
    <property type="match status" value="1"/>
</dbReference>
<sequence length="177" mass="19416">MQRLSGLDAFFLHLESPTQPLNVCCVLELDPSTMPGGYTFDRFRAALCERLDAVPEFRLKLADNQLNFDHPVWVDDDRFDPARHLHRVALPSPGGPKELADICGHIAGLPLDRDRPLWEMWVIEGLHGTDALSVVLKVHHAVVDGVGGAHLLSQLCSTVPDAPPPEPAERADAANPL</sequence>
<dbReference type="GO" id="GO:0001666">
    <property type="term" value="P:response to hypoxia"/>
    <property type="evidence" value="ECO:0007669"/>
    <property type="project" value="TreeGrafter"/>
</dbReference>
<comment type="similarity">
    <text evidence="3">Belongs to the long-chain O-acyltransferase family.</text>
</comment>
<evidence type="ECO:0000259" key="11">
    <source>
        <dbReference type="Pfam" id="PF03007"/>
    </source>
</evidence>
<keyword evidence="6" id="KW-0808">Transferase</keyword>
<name>A0A329K4Y4_9MYCO</name>
<dbReference type="PANTHER" id="PTHR31650">
    <property type="entry name" value="O-ACYLTRANSFERASE (WSD1-LIKE) FAMILY PROTEIN"/>
    <property type="match status" value="1"/>
</dbReference>